<evidence type="ECO:0000313" key="3">
    <source>
        <dbReference type="Proteomes" id="UP001648503"/>
    </source>
</evidence>
<keyword evidence="3" id="KW-1185">Reference proteome</keyword>
<organism evidence="2 3">
    <name type="scientific">Batrachochytrium salamandrivorans</name>
    <dbReference type="NCBI Taxonomy" id="1357716"/>
    <lineage>
        <taxon>Eukaryota</taxon>
        <taxon>Fungi</taxon>
        <taxon>Fungi incertae sedis</taxon>
        <taxon>Chytridiomycota</taxon>
        <taxon>Chytridiomycota incertae sedis</taxon>
        <taxon>Chytridiomycetes</taxon>
        <taxon>Rhizophydiales</taxon>
        <taxon>Rhizophydiales incertae sedis</taxon>
        <taxon>Batrachochytrium</taxon>
    </lineage>
</organism>
<dbReference type="InterPro" id="IPR001509">
    <property type="entry name" value="Epimerase_deHydtase"/>
</dbReference>
<dbReference type="EMBL" id="JAFCIX010000438">
    <property type="protein sequence ID" value="KAH6589997.1"/>
    <property type="molecule type" value="Genomic_DNA"/>
</dbReference>
<reference evidence="2 3" key="1">
    <citation type="submission" date="2021-02" db="EMBL/GenBank/DDBJ databases">
        <title>Variation within the Batrachochytrium salamandrivorans European outbreak.</title>
        <authorList>
            <person name="Kelly M."/>
            <person name="Pasmans F."/>
            <person name="Shea T.P."/>
            <person name="Munoz J.F."/>
            <person name="Carranza S."/>
            <person name="Cuomo C.A."/>
            <person name="Martel A."/>
        </authorList>
    </citation>
    <scope>NUCLEOTIDE SEQUENCE [LARGE SCALE GENOMIC DNA]</scope>
    <source>
        <strain evidence="2 3">AMFP18/2</strain>
    </source>
</reference>
<dbReference type="Gene3D" id="3.40.50.720">
    <property type="entry name" value="NAD(P)-binding Rossmann-like Domain"/>
    <property type="match status" value="1"/>
</dbReference>
<dbReference type="Proteomes" id="UP001648503">
    <property type="component" value="Unassembled WGS sequence"/>
</dbReference>
<evidence type="ECO:0000259" key="1">
    <source>
        <dbReference type="Pfam" id="PF01370"/>
    </source>
</evidence>
<sequence length="397" mass="44655">MTILLRTSTLIRPGAASTAVTAVAAAFPAHARFSQMRFTHDIIKREKTGKVSVSLGPGGRSSSSAQTATVFGATGFLGRYVVNNLGKNGTTVITPYRGSDDERRHLRVMGDLGQIVQLRFDLRVDDQIAECLRHSDVVYNLIGRDYETKNFNFEQVHVEGARKLARIAKENNVPKFIHVSALNASEDSPSEFLRTKALGEKAVLEEFPDATIIRPSTMYGDEDRFWNNMGEFAKWAPGSIIPVFQHGRARIRPVYVGDVAAVLFKMTQDDSAVGKYVELYGPREYHYRALVDMFQSIVLRERNVLNVPKPLAKLIVNVWGRLMVCPVISPDDIERQCISDKITENSSDVLNFKDFGILPHTIEETVSRFVLNYRPGELYNAPFEPIKNRYTTSHIRM</sequence>
<gene>
    <name evidence="2" type="ORF">BASA50_009699</name>
</gene>
<proteinExistence type="predicted"/>
<comment type="caution">
    <text evidence="2">The sequence shown here is derived from an EMBL/GenBank/DDBJ whole genome shotgun (WGS) entry which is preliminary data.</text>
</comment>
<dbReference type="InterPro" id="IPR051207">
    <property type="entry name" value="ComplexI_NDUFA9_subunit"/>
</dbReference>
<dbReference type="Pfam" id="PF01370">
    <property type="entry name" value="Epimerase"/>
    <property type="match status" value="1"/>
</dbReference>
<evidence type="ECO:0000313" key="2">
    <source>
        <dbReference type="EMBL" id="KAH6589997.1"/>
    </source>
</evidence>
<feature type="domain" description="NAD-dependent epimerase/dehydratase" evidence="1">
    <location>
        <begin position="69"/>
        <end position="272"/>
    </location>
</feature>
<dbReference type="InterPro" id="IPR036291">
    <property type="entry name" value="NAD(P)-bd_dom_sf"/>
</dbReference>
<dbReference type="PANTHER" id="PTHR12126">
    <property type="entry name" value="NADH-UBIQUINONE OXIDOREDUCTASE 39 KDA SUBUNIT-RELATED"/>
    <property type="match status" value="1"/>
</dbReference>
<dbReference type="SUPFAM" id="SSF51735">
    <property type="entry name" value="NAD(P)-binding Rossmann-fold domains"/>
    <property type="match status" value="1"/>
</dbReference>
<accession>A0ABQ8F0M1</accession>
<dbReference type="CDD" id="cd05271">
    <property type="entry name" value="NDUFA9_like_SDR_a"/>
    <property type="match status" value="1"/>
</dbReference>
<dbReference type="PANTHER" id="PTHR12126:SF11">
    <property type="entry name" value="NADH DEHYDROGENASE [UBIQUINONE] 1 ALPHA SUBCOMPLEX SUBUNIT 9, MITOCHONDRIAL"/>
    <property type="match status" value="1"/>
</dbReference>
<protein>
    <recommendedName>
        <fullName evidence="1">NAD-dependent epimerase/dehydratase domain-containing protein</fullName>
    </recommendedName>
</protein>
<name>A0ABQ8F0M1_9FUNG</name>